<keyword evidence="3 6" id="KW-1133">Transmembrane helix</keyword>
<dbReference type="Proteomes" id="UP000663836">
    <property type="component" value="Unassembled WGS sequence"/>
</dbReference>
<dbReference type="PROSITE" id="PS50026">
    <property type="entry name" value="EGF_3"/>
    <property type="match status" value="1"/>
</dbReference>
<dbReference type="InterPro" id="IPR000742">
    <property type="entry name" value="EGF"/>
</dbReference>
<proteinExistence type="predicted"/>
<dbReference type="SUPFAM" id="SSF81321">
    <property type="entry name" value="Family A G protein-coupled receptor-like"/>
    <property type="match status" value="1"/>
</dbReference>
<dbReference type="CDD" id="cd00054">
    <property type="entry name" value="EGF_CA"/>
    <property type="match status" value="1"/>
</dbReference>
<dbReference type="GO" id="GO:0005634">
    <property type="term" value="C:nucleus"/>
    <property type="evidence" value="ECO:0007669"/>
    <property type="project" value="TreeGrafter"/>
</dbReference>
<evidence type="ECO:0000259" key="8">
    <source>
        <dbReference type="PROSITE" id="PS50262"/>
    </source>
</evidence>
<feature type="transmembrane region" description="Helical" evidence="6">
    <location>
        <begin position="351"/>
        <end position="376"/>
    </location>
</feature>
<evidence type="ECO:0000313" key="10">
    <source>
        <dbReference type="Proteomes" id="UP000663836"/>
    </source>
</evidence>
<dbReference type="GO" id="GO:0016504">
    <property type="term" value="F:peptidase activator activity"/>
    <property type="evidence" value="ECO:0007669"/>
    <property type="project" value="InterPro"/>
</dbReference>
<reference evidence="9" key="1">
    <citation type="submission" date="2021-02" db="EMBL/GenBank/DDBJ databases">
        <authorList>
            <person name="Nowell W R."/>
        </authorList>
    </citation>
    <scope>NUCLEOTIDE SEQUENCE</scope>
</reference>
<feature type="domain" description="G-protein coupled receptors family 1 profile" evidence="8">
    <location>
        <begin position="195"/>
        <end position="453"/>
    </location>
</feature>
<evidence type="ECO:0000256" key="1">
    <source>
        <dbReference type="ARBA" id="ARBA00004370"/>
    </source>
</evidence>
<accession>A0A819LJJ1</accession>
<feature type="transmembrane region" description="Helical" evidence="6">
    <location>
        <begin position="402"/>
        <end position="421"/>
    </location>
</feature>
<keyword evidence="2 6" id="KW-0812">Transmembrane</keyword>
<dbReference type="GO" id="GO:0005829">
    <property type="term" value="C:cytosol"/>
    <property type="evidence" value="ECO:0007669"/>
    <property type="project" value="TreeGrafter"/>
</dbReference>
<dbReference type="GO" id="GO:0010499">
    <property type="term" value="P:proteasomal ubiquitin-independent protein catabolic process"/>
    <property type="evidence" value="ECO:0007669"/>
    <property type="project" value="TreeGrafter"/>
</dbReference>
<comment type="caution">
    <text evidence="5">Lacks conserved residue(s) required for the propagation of feature annotation.</text>
</comment>
<keyword evidence="5" id="KW-1015">Disulfide bond</keyword>
<dbReference type="PANTHER" id="PTHR32170">
    <property type="entry name" value="PROTEASOME ACTIVATOR COMPLEX SUBUNIT 4"/>
    <property type="match status" value="1"/>
</dbReference>
<feature type="transmembrane region" description="Helical" evidence="6">
    <location>
        <begin position="299"/>
        <end position="317"/>
    </location>
</feature>
<evidence type="ECO:0000256" key="5">
    <source>
        <dbReference type="PROSITE-ProRule" id="PRU00076"/>
    </source>
</evidence>
<comment type="caution">
    <text evidence="9">The sequence shown here is derived from an EMBL/GenBank/DDBJ whole genome shotgun (WGS) entry which is preliminary data.</text>
</comment>
<dbReference type="Gene3D" id="1.20.1070.10">
    <property type="entry name" value="Rhodopsin 7-helix transmembrane proteins"/>
    <property type="match status" value="1"/>
</dbReference>
<dbReference type="PROSITE" id="PS50262">
    <property type="entry name" value="G_PROTEIN_RECEP_F1_2"/>
    <property type="match status" value="1"/>
</dbReference>
<evidence type="ECO:0000256" key="3">
    <source>
        <dbReference type="ARBA" id="ARBA00022989"/>
    </source>
</evidence>
<keyword evidence="5" id="KW-0245">EGF-like domain</keyword>
<gene>
    <name evidence="9" type="ORF">JBS370_LOCUS24146</name>
</gene>
<evidence type="ECO:0000256" key="2">
    <source>
        <dbReference type="ARBA" id="ARBA00022692"/>
    </source>
</evidence>
<dbReference type="PANTHER" id="PTHR32170:SF3">
    <property type="entry name" value="PROTEASOME ACTIVATOR COMPLEX SUBUNIT 4"/>
    <property type="match status" value="1"/>
</dbReference>
<dbReference type="EMBL" id="CAJOBD010003698">
    <property type="protein sequence ID" value="CAF3962049.1"/>
    <property type="molecule type" value="Genomic_DNA"/>
</dbReference>
<dbReference type="PROSITE" id="PS00022">
    <property type="entry name" value="EGF_1"/>
    <property type="match status" value="1"/>
</dbReference>
<organism evidence="9 10">
    <name type="scientific">Rotaria sordida</name>
    <dbReference type="NCBI Taxonomy" id="392033"/>
    <lineage>
        <taxon>Eukaryota</taxon>
        <taxon>Metazoa</taxon>
        <taxon>Spiralia</taxon>
        <taxon>Gnathifera</taxon>
        <taxon>Rotifera</taxon>
        <taxon>Eurotatoria</taxon>
        <taxon>Bdelloidea</taxon>
        <taxon>Philodinida</taxon>
        <taxon>Philodinidae</taxon>
        <taxon>Rotaria</taxon>
    </lineage>
</organism>
<sequence length="1098" mass="128382">MTIYVRQPFNMIFIQIPDGDYYLIVLREKFMPSEYIHTQVLPKNRCYPVLHLFNDTFRQFEHLQQVKYYPLLCRQNLELMCFYDEYYMCICDSDRYSNCFQFNHTMKNDCSRKNLCYNNGRCFLNNETCPTSFICVCNDCYYGKQCQFSTKGFIFSLDPILGYHIKPNVSFHQQPFIVIFSIIITTIMLISQLIMGSLSIATFKLKNSREVGCGYYLLASSVTSMCMIIVLTIKIWQLILSQMSIITNRSILSIGCKSIEIILKSGLVSTEWLNACVSIERMFNIMSGISFNKTTSRIIAKRVIFIVIILILITHIHDPLKRQLIDDLDGDQQRIWCLSQYSSTLTVYNKFITLFHFLMPFSINMISAFISIIVAARSRAKVKPKQAFMKHFRLKLKQNKHIIIAPSVLLLLGLPRLIISFTSGCMRSPRQSWQYLIGYFLSFTPSMSILFVFILPSEAWGQYVEYDKINVIFHIPNEDEIDFACEFVETFIYLELRILKENRTKISNDERLRSLTIFHPIVVGYLRMVPRIESEEIKNLVPTIAPYDSNVQAQYSLYAKEPKFKENLRMRLLIDIGDLIDYLIAYHSDDASSINVALKLYSLSSMYFGIFEQYINRLSNNLNVIKYLYKNKLCGTQQHLRFIVVRRIAIQIELFALNNFRTLTQIDQQVIFKLFELSIHRYSEVRRQAQIYLFTMFSHFSFSYQVILDRIIELFNKSDEVDHDEIKGCLYILLGNESFFLPTKHSWEILEKLWPSIACTKHARKLSTQNLINCIMEKIYKRFNNVAIIENTNEISKQAAIDLWRKLEKYELELYNRVHEERIEPNICSYNNLMEKLASSFYNHVLTYRQQIIIMTFILFLLQKQIQIPLSCIRIMIDFLNHNKISILTYRSNASPSVTTALPSSQYQHSSQHRNVYLHSSTSKTGNYYGPICSSPSINQQRMITSHYQNRSSPYTIHLPRTIRCQINIASVDVGTQSHVIEDGNIESDQFITIHKRKTDEILKLARRSARKDQAYGISHMKDIGGLENWRWLFLLEGLPIIPLGVMTYLFLGSIPDAVQSKPEEKLNFLVSELNQLKEIKQNKKNMSNCSSFFKSET</sequence>
<dbReference type="GO" id="GO:0070628">
    <property type="term" value="F:proteasome binding"/>
    <property type="evidence" value="ECO:0007669"/>
    <property type="project" value="InterPro"/>
</dbReference>
<feature type="transmembrane region" description="Helical" evidence="6">
    <location>
        <begin position="691"/>
        <end position="708"/>
    </location>
</feature>
<feature type="disulfide bond" evidence="5">
    <location>
        <begin position="137"/>
        <end position="146"/>
    </location>
</feature>
<evidence type="ECO:0000256" key="6">
    <source>
        <dbReference type="SAM" id="Phobius"/>
    </source>
</evidence>
<feature type="transmembrane region" description="Helical" evidence="6">
    <location>
        <begin position="433"/>
        <end position="455"/>
    </location>
</feature>
<dbReference type="InterPro" id="IPR035309">
    <property type="entry name" value="PSME4"/>
</dbReference>
<evidence type="ECO:0000256" key="4">
    <source>
        <dbReference type="ARBA" id="ARBA00023136"/>
    </source>
</evidence>
<evidence type="ECO:0000313" key="9">
    <source>
        <dbReference type="EMBL" id="CAF3962049.1"/>
    </source>
</evidence>
<comment type="subcellular location">
    <subcellularLocation>
        <location evidence="1">Membrane</location>
    </subcellularLocation>
</comment>
<dbReference type="InterPro" id="IPR017452">
    <property type="entry name" value="GPCR_Rhodpsn_7TM"/>
</dbReference>
<keyword evidence="4 6" id="KW-0472">Membrane</keyword>
<feature type="domain" description="EGF-like" evidence="7">
    <location>
        <begin position="106"/>
        <end position="147"/>
    </location>
</feature>
<dbReference type="AlphaFoldDB" id="A0A819LJJ1"/>
<feature type="transmembrane region" description="Helical" evidence="6">
    <location>
        <begin position="215"/>
        <end position="236"/>
    </location>
</feature>
<protein>
    <submittedName>
        <fullName evidence="9">Uncharacterized protein</fullName>
    </submittedName>
</protein>
<evidence type="ECO:0000259" key="7">
    <source>
        <dbReference type="PROSITE" id="PS50026"/>
    </source>
</evidence>
<dbReference type="GO" id="GO:0016020">
    <property type="term" value="C:membrane"/>
    <property type="evidence" value="ECO:0007669"/>
    <property type="project" value="UniProtKB-SubCell"/>
</dbReference>
<feature type="transmembrane region" description="Helical" evidence="6">
    <location>
        <begin position="176"/>
        <end position="195"/>
    </location>
</feature>
<name>A0A819LJJ1_9BILA</name>